<evidence type="ECO:0000313" key="3">
    <source>
        <dbReference type="Proteomes" id="UP000236845"/>
    </source>
</evidence>
<name>A0A2H0YQW5_9BACT</name>
<organism evidence="2 3">
    <name type="scientific">Candidatus Kerfeldbacteria bacterium CG08_land_8_20_14_0_20_43_14</name>
    <dbReference type="NCBI Taxonomy" id="2014246"/>
    <lineage>
        <taxon>Bacteria</taxon>
        <taxon>Candidatus Kerfeldiibacteriota</taxon>
    </lineage>
</organism>
<protein>
    <submittedName>
        <fullName evidence="2">Uncharacterized protein</fullName>
    </submittedName>
</protein>
<evidence type="ECO:0000313" key="2">
    <source>
        <dbReference type="EMBL" id="PIS40895.1"/>
    </source>
</evidence>
<feature type="transmembrane region" description="Helical" evidence="1">
    <location>
        <begin position="44"/>
        <end position="66"/>
    </location>
</feature>
<dbReference type="Proteomes" id="UP000236845">
    <property type="component" value="Unassembled WGS sequence"/>
</dbReference>
<accession>A0A2H0YQW5</accession>
<keyword evidence="1" id="KW-0472">Membrane</keyword>
<keyword evidence="1" id="KW-1133">Transmembrane helix</keyword>
<dbReference type="AlphaFoldDB" id="A0A2H0YQW5"/>
<feature type="transmembrane region" description="Helical" evidence="1">
    <location>
        <begin position="169"/>
        <end position="189"/>
    </location>
</feature>
<sequence length="334" mass="37816">MISHPLLQPKKTDLQTKIKNFAQEMATREPYELNKPISIYNKGWVMVMAVFALIAVLAFMLVPVISLTFGDMTTNFLENVKDLVNFGAPTLLTVAILVGTTGYYGFTKIAWWLSFGFWVSIVVLIINITTSVNWLNFGIFWIIIGTLVGLFFGSLFELITAFRHHQQKFIIVLLVIGLLATAGASFVSIQNSGKQKVSALTIQEAQGKIDFILYTPKKVPERFSYFQPFVYVSKEKFHMYFGDDPYPPPPVIEFLKGLEVVETKGVGQLPEEYVSNYAKVMIDGVEGRYREDRGRTIVEWQQDNTYIIIASYSPINGKELLDFARSFTPLVSKL</sequence>
<feature type="transmembrane region" description="Helical" evidence="1">
    <location>
        <begin position="86"/>
        <end position="104"/>
    </location>
</feature>
<comment type="caution">
    <text evidence="2">The sequence shown here is derived from an EMBL/GenBank/DDBJ whole genome shotgun (WGS) entry which is preliminary data.</text>
</comment>
<proteinExistence type="predicted"/>
<keyword evidence="1" id="KW-0812">Transmembrane</keyword>
<evidence type="ECO:0000256" key="1">
    <source>
        <dbReference type="SAM" id="Phobius"/>
    </source>
</evidence>
<dbReference type="EMBL" id="PEXW01000018">
    <property type="protein sequence ID" value="PIS40895.1"/>
    <property type="molecule type" value="Genomic_DNA"/>
</dbReference>
<feature type="transmembrane region" description="Helical" evidence="1">
    <location>
        <begin position="111"/>
        <end position="132"/>
    </location>
</feature>
<gene>
    <name evidence="2" type="ORF">COT26_00920</name>
</gene>
<reference evidence="3" key="1">
    <citation type="submission" date="2017-09" db="EMBL/GenBank/DDBJ databases">
        <title>Depth-based differentiation of microbial function through sediment-hosted aquifers and enrichment of novel symbionts in the deep terrestrial subsurface.</title>
        <authorList>
            <person name="Probst A.J."/>
            <person name="Ladd B."/>
            <person name="Jarett J.K."/>
            <person name="Geller-Mcgrath D.E."/>
            <person name="Sieber C.M.K."/>
            <person name="Emerson J.B."/>
            <person name="Anantharaman K."/>
            <person name="Thomas B.C."/>
            <person name="Malmstrom R."/>
            <person name="Stieglmeier M."/>
            <person name="Klingl A."/>
            <person name="Woyke T."/>
            <person name="Ryan C.M."/>
            <person name="Banfield J.F."/>
        </authorList>
    </citation>
    <scope>NUCLEOTIDE SEQUENCE [LARGE SCALE GENOMIC DNA]</scope>
</reference>
<feature type="transmembrane region" description="Helical" evidence="1">
    <location>
        <begin position="138"/>
        <end position="162"/>
    </location>
</feature>